<proteinExistence type="predicted"/>
<keyword evidence="2" id="KW-1185">Reference proteome</keyword>
<accession>A0A4Y2RNJ9</accession>
<name>A0A4Y2RNJ9_ARAVE</name>
<dbReference type="EMBL" id="BGPR01017825">
    <property type="protein sequence ID" value="GBN77392.1"/>
    <property type="molecule type" value="Genomic_DNA"/>
</dbReference>
<comment type="caution">
    <text evidence="1">The sequence shown here is derived from an EMBL/GenBank/DDBJ whole genome shotgun (WGS) entry which is preliminary data.</text>
</comment>
<sequence>MDAAFTKQTGMKRIEPDTNPPNFYTILADGCLTYDRKHAPYPNARKILNPAETNFRQFQPYLAKRYEKGREEEKSCRFLLPLSTRNNEKKNK</sequence>
<reference evidence="1 2" key="1">
    <citation type="journal article" date="2019" name="Sci. Rep.">
        <title>Orb-weaving spider Araneus ventricosus genome elucidates the spidroin gene catalogue.</title>
        <authorList>
            <person name="Kono N."/>
            <person name="Nakamura H."/>
            <person name="Ohtoshi R."/>
            <person name="Moran D.A.P."/>
            <person name="Shinohara A."/>
            <person name="Yoshida Y."/>
            <person name="Fujiwara M."/>
            <person name="Mori M."/>
            <person name="Tomita M."/>
            <person name="Arakawa K."/>
        </authorList>
    </citation>
    <scope>NUCLEOTIDE SEQUENCE [LARGE SCALE GENOMIC DNA]</scope>
</reference>
<dbReference type="Proteomes" id="UP000499080">
    <property type="component" value="Unassembled WGS sequence"/>
</dbReference>
<evidence type="ECO:0000313" key="2">
    <source>
        <dbReference type="Proteomes" id="UP000499080"/>
    </source>
</evidence>
<evidence type="ECO:0000313" key="1">
    <source>
        <dbReference type="EMBL" id="GBN77392.1"/>
    </source>
</evidence>
<dbReference type="AlphaFoldDB" id="A0A4Y2RNJ9"/>
<organism evidence="1 2">
    <name type="scientific">Araneus ventricosus</name>
    <name type="common">Orbweaver spider</name>
    <name type="synonym">Epeira ventricosa</name>
    <dbReference type="NCBI Taxonomy" id="182803"/>
    <lineage>
        <taxon>Eukaryota</taxon>
        <taxon>Metazoa</taxon>
        <taxon>Ecdysozoa</taxon>
        <taxon>Arthropoda</taxon>
        <taxon>Chelicerata</taxon>
        <taxon>Arachnida</taxon>
        <taxon>Araneae</taxon>
        <taxon>Araneomorphae</taxon>
        <taxon>Entelegynae</taxon>
        <taxon>Araneoidea</taxon>
        <taxon>Araneidae</taxon>
        <taxon>Araneus</taxon>
    </lineage>
</organism>
<gene>
    <name evidence="1" type="ORF">AVEN_133225_1</name>
</gene>
<protein>
    <submittedName>
        <fullName evidence="1">Uncharacterized protein</fullName>
    </submittedName>
</protein>